<dbReference type="Proteomes" id="UP000662904">
    <property type="component" value="Chromosome"/>
</dbReference>
<keyword evidence="1" id="KW-0533">Nickel</keyword>
<keyword evidence="3" id="KW-1185">Reference proteome</keyword>
<reference evidence="2" key="1">
    <citation type="submission" date="2020-07" db="EMBL/GenBank/DDBJ databases">
        <title>Koleobacter methoxysyntrophicus gen. nov., sp. nov., a novel anaerobic bacterium isolated from deep subsurface oil field and proposal of Koleobacterales ord. nov. in the phylum Firmicutes.</title>
        <authorList>
            <person name="Sakamoto S."/>
            <person name="Tamaki H."/>
        </authorList>
    </citation>
    <scope>NUCLEOTIDE SEQUENCE</scope>
    <source>
        <strain evidence="2">NRmbB1</strain>
    </source>
</reference>
<organism evidence="2 3">
    <name type="scientific">Koleobacter methoxysyntrophicus</name>
    <dbReference type="NCBI Taxonomy" id="2751313"/>
    <lineage>
        <taxon>Bacteria</taxon>
        <taxon>Bacillati</taxon>
        <taxon>Bacillota</taxon>
        <taxon>Clostridia</taxon>
        <taxon>Koleobacterales</taxon>
        <taxon>Koleobacteraceae</taxon>
        <taxon>Koleobacter</taxon>
    </lineage>
</organism>
<name>A0A8A0RPM8_9FIRM</name>
<sequence length="244" mass="26646">MPQRGDYLKTLYLDCFCGISGDKMLGLLVDLGVNLDVIIEGINKMGVSGFLIKAERKKSGFIEGTNVWVNVYEEQPYRNLKDIIQMIESSTLAENIKGMSKQMFYNLARGEAKAHGQDEMELLFHEKGAVDTIVDIVGTAIGIHELGFDRVYSSPLHLGSGFLKMGEKRIPIPSPAAIEILKSVPVYSSGIPAELVTPTGAAIVVTLAEEFRALPPMAIVKVGYGCGKRELEIPDMLRGVVMKA</sequence>
<accession>A0A8A0RPM8</accession>
<evidence type="ECO:0000313" key="2">
    <source>
        <dbReference type="EMBL" id="QSQ09357.1"/>
    </source>
</evidence>
<dbReference type="EMBL" id="CP059066">
    <property type="protein sequence ID" value="QSQ09357.1"/>
    <property type="molecule type" value="Genomic_DNA"/>
</dbReference>
<proteinExistence type="predicted"/>
<dbReference type="Pfam" id="PF01969">
    <property type="entry name" value="Ni_insertion"/>
    <property type="match status" value="1"/>
</dbReference>
<evidence type="ECO:0000313" key="3">
    <source>
        <dbReference type="Proteomes" id="UP000662904"/>
    </source>
</evidence>
<dbReference type="PANTHER" id="PTHR36566">
    <property type="entry name" value="NICKEL INSERTION PROTEIN-RELATED"/>
    <property type="match status" value="1"/>
</dbReference>
<dbReference type="AlphaFoldDB" id="A0A8A0RPM8"/>
<dbReference type="InterPro" id="IPR002822">
    <property type="entry name" value="Ni_insertion"/>
</dbReference>
<gene>
    <name evidence="2" type="primary">larC</name>
    <name evidence="2" type="ORF">H0A61_01718</name>
</gene>
<protein>
    <submittedName>
        <fullName evidence="2">Pyridinium-3,5-bisthiocarboxylic acid mononucleotide nickel insertion protein</fullName>
    </submittedName>
</protein>
<dbReference type="KEGG" id="kme:H0A61_01718"/>
<dbReference type="PANTHER" id="PTHR36566:SF1">
    <property type="entry name" value="PYRIDINIUM-3,5-BISTHIOCARBOXYLIC ACID MONONUCLEOTIDE NICKEL INSERTION PROTEIN"/>
    <property type="match status" value="1"/>
</dbReference>
<evidence type="ECO:0000256" key="1">
    <source>
        <dbReference type="ARBA" id="ARBA00022596"/>
    </source>
</evidence>